<evidence type="ECO:0000256" key="2">
    <source>
        <dbReference type="SAM" id="SignalP"/>
    </source>
</evidence>
<dbReference type="Gene3D" id="1.25.40.10">
    <property type="entry name" value="Tetratricopeptide repeat domain"/>
    <property type="match status" value="1"/>
</dbReference>
<keyword evidence="2" id="KW-0732">Signal</keyword>
<dbReference type="PROSITE" id="PS50005">
    <property type="entry name" value="TPR"/>
    <property type="match status" value="1"/>
</dbReference>
<evidence type="ECO:0000256" key="1">
    <source>
        <dbReference type="PROSITE-ProRule" id="PRU00339"/>
    </source>
</evidence>
<dbReference type="InterPro" id="IPR019734">
    <property type="entry name" value="TPR_rpt"/>
</dbReference>
<dbReference type="InterPro" id="IPR001466">
    <property type="entry name" value="Beta-lactam-related"/>
</dbReference>
<keyword evidence="1" id="KW-0802">TPR repeat</keyword>
<dbReference type="EMBL" id="JAPJUH010000002">
    <property type="protein sequence ID" value="MCX3264889.1"/>
    <property type="molecule type" value="Genomic_DNA"/>
</dbReference>
<sequence length="480" mass="55212">MRNFLYTCIILLCNDAFAQDSMSTKYVDRQNVVATVKKSIAKKSNYATQIDSLMKTSFERNLFNGNVLVAKDGKIIYQKSFGFADELKQNALNSRSIFNIGSIAKEFNAVAIMILVERGSLNLDDKLSKFNMGLPKWSEKVTVRHLINYASGIPPIESGLTPVYDDDAWKILRSNENLLFEPGTSYRYDNGNVFLQRRIIEKVSGLSFEEFVMKNIVKPLKMFNAVFDPKPGHKNRTSCYDMENIRCPEVKFIRGWLWIDINDLYKWVEGMNSNEIISKKSFQTLLENPYAKDEGGSLGRYLEKEELQRHNGVSYRFESIFLNDMKERITIILLSNNLNRVWELGYTIHNLMLGKGYEIPKKSIYQAIRTEGLVNVDRAIESYYRLKANAAEEFNFKNPSELNKLGYELLRLGKHRESIAIFRLATTEFPNDANLFDSLGEAYYTNKQYDLALKSYNMAITLGETTGNSNKMAEKIRSIN</sequence>
<dbReference type="SUPFAM" id="SSF48452">
    <property type="entry name" value="TPR-like"/>
    <property type="match status" value="1"/>
</dbReference>
<dbReference type="InterPro" id="IPR011990">
    <property type="entry name" value="TPR-like_helical_dom_sf"/>
</dbReference>
<accession>A0A9X3DC46</accession>
<feature type="domain" description="Beta-lactamase-related" evidence="3">
    <location>
        <begin position="65"/>
        <end position="339"/>
    </location>
</feature>
<dbReference type="Proteomes" id="UP001142592">
    <property type="component" value="Unassembled WGS sequence"/>
</dbReference>
<dbReference type="RefSeq" id="WP_266268933.1">
    <property type="nucleotide sequence ID" value="NZ_JAPJUH010000002.1"/>
</dbReference>
<evidence type="ECO:0000259" key="3">
    <source>
        <dbReference type="Pfam" id="PF00144"/>
    </source>
</evidence>
<proteinExistence type="predicted"/>
<dbReference type="Gene3D" id="3.40.710.10">
    <property type="entry name" value="DD-peptidase/beta-lactamase superfamily"/>
    <property type="match status" value="1"/>
</dbReference>
<dbReference type="PANTHER" id="PTHR46825:SF9">
    <property type="entry name" value="BETA-LACTAMASE-RELATED DOMAIN-CONTAINING PROTEIN"/>
    <property type="match status" value="1"/>
</dbReference>
<dbReference type="GO" id="GO:0016787">
    <property type="term" value="F:hydrolase activity"/>
    <property type="evidence" value="ECO:0007669"/>
    <property type="project" value="UniProtKB-KW"/>
</dbReference>
<feature type="chain" id="PRO_5040728517" evidence="2">
    <location>
        <begin position="19"/>
        <end position="480"/>
    </location>
</feature>
<comment type="caution">
    <text evidence="4">The sequence shown here is derived from an EMBL/GenBank/DDBJ whole genome shotgun (WGS) entry which is preliminary data.</text>
</comment>
<dbReference type="SMART" id="SM00028">
    <property type="entry name" value="TPR"/>
    <property type="match status" value="2"/>
</dbReference>
<feature type="repeat" description="TPR" evidence="1">
    <location>
        <begin position="433"/>
        <end position="466"/>
    </location>
</feature>
<dbReference type="AlphaFoldDB" id="A0A9X3DC46"/>
<keyword evidence="4" id="KW-0378">Hydrolase</keyword>
<reference evidence="4" key="1">
    <citation type="submission" date="2022-11" db="EMBL/GenBank/DDBJ databases">
        <authorList>
            <person name="Graham C."/>
            <person name="Newman J.D."/>
        </authorList>
    </citation>
    <scope>NUCLEOTIDE SEQUENCE</scope>
    <source>
        <strain evidence="4">DSM 19486</strain>
    </source>
</reference>
<feature type="signal peptide" evidence="2">
    <location>
        <begin position="1"/>
        <end position="18"/>
    </location>
</feature>
<dbReference type="PANTHER" id="PTHR46825">
    <property type="entry name" value="D-ALANYL-D-ALANINE-CARBOXYPEPTIDASE/ENDOPEPTIDASE AMPH"/>
    <property type="match status" value="1"/>
</dbReference>
<dbReference type="Pfam" id="PF00144">
    <property type="entry name" value="Beta-lactamase"/>
    <property type="match status" value="1"/>
</dbReference>
<organism evidence="4 5">
    <name type="scientific">Pedobacter agri</name>
    <dbReference type="NCBI Taxonomy" id="454586"/>
    <lineage>
        <taxon>Bacteria</taxon>
        <taxon>Pseudomonadati</taxon>
        <taxon>Bacteroidota</taxon>
        <taxon>Sphingobacteriia</taxon>
        <taxon>Sphingobacteriales</taxon>
        <taxon>Sphingobacteriaceae</taxon>
        <taxon>Pedobacter</taxon>
    </lineage>
</organism>
<dbReference type="InterPro" id="IPR012338">
    <property type="entry name" value="Beta-lactam/transpept-like"/>
</dbReference>
<dbReference type="InterPro" id="IPR050491">
    <property type="entry name" value="AmpC-like"/>
</dbReference>
<protein>
    <submittedName>
        <fullName evidence="4">Serine hydrolase</fullName>
    </submittedName>
</protein>
<keyword evidence="5" id="KW-1185">Reference proteome</keyword>
<gene>
    <name evidence="4" type="ORF">OQZ29_09045</name>
</gene>
<evidence type="ECO:0000313" key="5">
    <source>
        <dbReference type="Proteomes" id="UP001142592"/>
    </source>
</evidence>
<dbReference type="SUPFAM" id="SSF56601">
    <property type="entry name" value="beta-lactamase/transpeptidase-like"/>
    <property type="match status" value="1"/>
</dbReference>
<name>A0A9X3DC46_9SPHI</name>
<evidence type="ECO:0000313" key="4">
    <source>
        <dbReference type="EMBL" id="MCX3264889.1"/>
    </source>
</evidence>